<keyword evidence="3" id="KW-1003">Cell membrane</keyword>
<organism evidence="9 10">
    <name type="scientific">Paractinoplanes pyxinae</name>
    <dbReference type="NCBI Taxonomy" id="2997416"/>
    <lineage>
        <taxon>Bacteria</taxon>
        <taxon>Bacillati</taxon>
        <taxon>Actinomycetota</taxon>
        <taxon>Actinomycetes</taxon>
        <taxon>Micromonosporales</taxon>
        <taxon>Micromonosporaceae</taxon>
        <taxon>Paractinoplanes</taxon>
    </lineage>
</organism>
<evidence type="ECO:0000256" key="2">
    <source>
        <dbReference type="ARBA" id="ARBA00022448"/>
    </source>
</evidence>
<comment type="caution">
    <text evidence="9">The sequence shown here is derived from an EMBL/GenBank/DDBJ whole genome shotgun (WGS) entry which is preliminary data.</text>
</comment>
<evidence type="ECO:0000256" key="5">
    <source>
        <dbReference type="ARBA" id="ARBA00022989"/>
    </source>
</evidence>
<evidence type="ECO:0000256" key="4">
    <source>
        <dbReference type="ARBA" id="ARBA00022692"/>
    </source>
</evidence>
<evidence type="ECO:0000256" key="3">
    <source>
        <dbReference type="ARBA" id="ARBA00022475"/>
    </source>
</evidence>
<accession>A0ABT4B9V1</accession>
<feature type="transmembrane region" description="Helical" evidence="7">
    <location>
        <begin position="153"/>
        <end position="176"/>
    </location>
</feature>
<dbReference type="PROSITE" id="PS50850">
    <property type="entry name" value="MFS"/>
    <property type="match status" value="1"/>
</dbReference>
<dbReference type="NCBIfam" id="TIGR00711">
    <property type="entry name" value="efflux_EmrB"/>
    <property type="match status" value="1"/>
</dbReference>
<feature type="transmembrane region" description="Helical" evidence="7">
    <location>
        <begin position="37"/>
        <end position="54"/>
    </location>
</feature>
<keyword evidence="2" id="KW-0813">Transport</keyword>
<dbReference type="PANTHER" id="PTHR42718:SF46">
    <property type="entry name" value="BLR6921 PROTEIN"/>
    <property type="match status" value="1"/>
</dbReference>
<feature type="transmembrane region" description="Helical" evidence="7">
    <location>
        <begin position="319"/>
        <end position="340"/>
    </location>
</feature>
<feature type="transmembrane region" description="Helical" evidence="7">
    <location>
        <begin position="188"/>
        <end position="206"/>
    </location>
</feature>
<protein>
    <submittedName>
        <fullName evidence="9">MFS transporter</fullName>
    </submittedName>
</protein>
<feature type="transmembrane region" description="Helical" evidence="7">
    <location>
        <begin position="126"/>
        <end position="147"/>
    </location>
</feature>
<evidence type="ECO:0000256" key="6">
    <source>
        <dbReference type="ARBA" id="ARBA00023136"/>
    </source>
</evidence>
<keyword evidence="4 7" id="KW-0812">Transmembrane</keyword>
<dbReference type="Gene3D" id="1.20.1720.10">
    <property type="entry name" value="Multidrug resistance protein D"/>
    <property type="match status" value="1"/>
</dbReference>
<dbReference type="InterPro" id="IPR004638">
    <property type="entry name" value="EmrB-like"/>
</dbReference>
<evidence type="ECO:0000256" key="7">
    <source>
        <dbReference type="SAM" id="Phobius"/>
    </source>
</evidence>
<keyword evidence="6 7" id="KW-0472">Membrane</keyword>
<dbReference type="InterPro" id="IPR036259">
    <property type="entry name" value="MFS_trans_sf"/>
</dbReference>
<dbReference type="SUPFAM" id="SSF103473">
    <property type="entry name" value="MFS general substrate transporter"/>
    <property type="match status" value="1"/>
</dbReference>
<dbReference type="InterPro" id="IPR020846">
    <property type="entry name" value="MFS_dom"/>
</dbReference>
<dbReference type="EMBL" id="JAPNTZ010000011">
    <property type="protein sequence ID" value="MCY1142408.1"/>
    <property type="molecule type" value="Genomic_DNA"/>
</dbReference>
<evidence type="ECO:0000313" key="10">
    <source>
        <dbReference type="Proteomes" id="UP001151002"/>
    </source>
</evidence>
<gene>
    <name evidence="9" type="ORF">OWR29_30795</name>
</gene>
<feature type="transmembrane region" description="Helical" evidence="7">
    <location>
        <begin position="66"/>
        <end position="85"/>
    </location>
</feature>
<comment type="subcellular location">
    <subcellularLocation>
        <location evidence="1">Cell membrane</location>
        <topology evidence="1">Multi-pass membrane protein</topology>
    </subcellularLocation>
</comment>
<evidence type="ECO:0000259" key="8">
    <source>
        <dbReference type="PROSITE" id="PS50850"/>
    </source>
</evidence>
<evidence type="ECO:0000256" key="1">
    <source>
        <dbReference type="ARBA" id="ARBA00004651"/>
    </source>
</evidence>
<dbReference type="Gene3D" id="1.20.1250.20">
    <property type="entry name" value="MFS general substrate transporter like domains"/>
    <property type="match status" value="1"/>
</dbReference>
<dbReference type="Pfam" id="PF07690">
    <property type="entry name" value="MFS_1"/>
    <property type="match status" value="1"/>
</dbReference>
<dbReference type="InterPro" id="IPR011701">
    <property type="entry name" value="MFS"/>
</dbReference>
<reference evidence="9" key="1">
    <citation type="submission" date="2022-11" db="EMBL/GenBank/DDBJ databases">
        <authorList>
            <person name="Somphong A."/>
            <person name="Phongsopitanun W."/>
        </authorList>
    </citation>
    <scope>NUCLEOTIDE SEQUENCE</scope>
    <source>
        <strain evidence="9">Pm04-4</strain>
    </source>
</reference>
<dbReference type="Proteomes" id="UP001151002">
    <property type="component" value="Unassembled WGS sequence"/>
</dbReference>
<feature type="transmembrane region" description="Helical" evidence="7">
    <location>
        <begin position="285"/>
        <end position="307"/>
    </location>
</feature>
<feature type="transmembrane region" description="Helical" evidence="7">
    <location>
        <begin position="258"/>
        <end position="279"/>
    </location>
</feature>
<evidence type="ECO:0000313" key="9">
    <source>
        <dbReference type="EMBL" id="MCY1142408.1"/>
    </source>
</evidence>
<keyword evidence="5 7" id="KW-1133">Transmembrane helix</keyword>
<proteinExistence type="predicted"/>
<feature type="transmembrane region" description="Helical" evidence="7">
    <location>
        <begin position="91"/>
        <end position="114"/>
    </location>
</feature>
<name>A0ABT4B9V1_9ACTN</name>
<sequence length="477" mass="49384">MAVIAVSQLLIVLDATIVNIALPTAQADLNISDANRQWMVTAYTLAFGGLLLLGGRIADFTGRKRAFIIGLLGFAAASALGGLATNAETLFAARALQGAFGALMAPAALSLLTVTFTEARERARAFGVYGAIAGGGGAVGLLLGGVLTEYASWRWTLLVSAPIAIVAAVAAVRFVGESRAEGNTRYDLPGAFTSTVGLVALVYGFTKASEDGWSSPVTIAWLVAAVLLLVSFVVIELRSSHPLLPMRVLLDRNRGGAFLASLLIGSGLFGMFLFLTFYMQLTLGYSALMSGVAFLPFTFGIIAGAGVAAQIQTRFGPRILMTGGLLLATIGMVMLTRIGVDTSFWTHVLPAEIVLSLGMGITFGPMSSTALFGVADHDAGVASALINTTQQIGGSLGTALLNTIFTSAVAAYITDHRSQITNPDQLPALQGVATVHGYTVAFWVSAALIGLSAVLAFVLIRAKREEVAAAPGVPVGV</sequence>
<feature type="transmembrane region" description="Helical" evidence="7">
    <location>
        <begin position="218"/>
        <end position="237"/>
    </location>
</feature>
<dbReference type="CDD" id="cd17321">
    <property type="entry name" value="MFS_MMR_MDR_like"/>
    <property type="match status" value="1"/>
</dbReference>
<feature type="transmembrane region" description="Helical" evidence="7">
    <location>
        <begin position="440"/>
        <end position="460"/>
    </location>
</feature>
<keyword evidence="10" id="KW-1185">Reference proteome</keyword>
<feature type="domain" description="Major facilitator superfamily (MFS) profile" evidence="8">
    <location>
        <begin position="1"/>
        <end position="464"/>
    </location>
</feature>
<dbReference type="PANTHER" id="PTHR42718">
    <property type="entry name" value="MAJOR FACILITATOR SUPERFAMILY MULTIDRUG TRANSPORTER MFSC"/>
    <property type="match status" value="1"/>
</dbReference>